<dbReference type="PANTHER" id="PTHR23318:SF0">
    <property type="entry name" value="SERINE_THREONINE-PROTEIN PHOSPHATASE 4 REGULATORY SUBUNIT 3"/>
    <property type="match status" value="1"/>
</dbReference>
<comment type="subcellular location">
    <subcellularLocation>
        <location evidence="1">Nucleus</location>
    </subcellularLocation>
</comment>
<reference evidence="5 6" key="1">
    <citation type="journal article" date="2014" name="Nat. Commun.">
        <title>Klebsormidium flaccidum genome reveals primary factors for plant terrestrial adaptation.</title>
        <authorList>
            <person name="Hori K."/>
            <person name="Maruyama F."/>
            <person name="Fujisawa T."/>
            <person name="Togashi T."/>
            <person name="Yamamoto N."/>
            <person name="Seo M."/>
            <person name="Sato S."/>
            <person name="Yamada T."/>
            <person name="Mori H."/>
            <person name="Tajima N."/>
            <person name="Moriyama T."/>
            <person name="Ikeuchi M."/>
            <person name="Watanabe M."/>
            <person name="Wada H."/>
            <person name="Kobayashi K."/>
            <person name="Saito M."/>
            <person name="Masuda T."/>
            <person name="Sasaki-Sekimoto Y."/>
            <person name="Mashiguchi K."/>
            <person name="Awai K."/>
            <person name="Shimojima M."/>
            <person name="Masuda S."/>
            <person name="Iwai M."/>
            <person name="Nobusawa T."/>
            <person name="Narise T."/>
            <person name="Kondo S."/>
            <person name="Saito H."/>
            <person name="Sato R."/>
            <person name="Murakawa M."/>
            <person name="Ihara Y."/>
            <person name="Oshima-Yamada Y."/>
            <person name="Ohtaka K."/>
            <person name="Satoh M."/>
            <person name="Sonobe K."/>
            <person name="Ishii M."/>
            <person name="Ohtani R."/>
            <person name="Kanamori-Sato M."/>
            <person name="Honoki R."/>
            <person name="Miyazaki D."/>
            <person name="Mochizuki H."/>
            <person name="Umetsu J."/>
            <person name="Higashi K."/>
            <person name="Shibata D."/>
            <person name="Kamiya Y."/>
            <person name="Sato N."/>
            <person name="Nakamura Y."/>
            <person name="Tabata S."/>
            <person name="Ida S."/>
            <person name="Kurokawa K."/>
            <person name="Ohta H."/>
        </authorList>
    </citation>
    <scope>NUCLEOTIDE SEQUENCE [LARGE SCALE GENOMIC DNA]</scope>
    <source>
        <strain evidence="5 6">NIES-2285</strain>
    </source>
</reference>
<keyword evidence="6" id="KW-1185">Reference proteome</keyword>
<dbReference type="InterPro" id="IPR006887">
    <property type="entry name" value="P4R3-like_central_dom"/>
</dbReference>
<name>A0A1Y1I9X4_KLENI</name>
<dbReference type="Pfam" id="PF04802">
    <property type="entry name" value="PP4R3"/>
    <property type="match status" value="1"/>
</dbReference>
<protein>
    <recommendedName>
        <fullName evidence="4">Serine/threonine-protein phosphatase 4 regulatory subunit 3-like central domain-containing protein</fullName>
    </recommendedName>
</protein>
<sequence length="632" mass="68346">MFSSSGSQKTGIHVKKGRVLEPGVERPPAAVWGPLVSGWMSPALNATSHLVKVTKAATTNTICCMGSNRQLAVGEAVGAVGNENVPAGLGSQTVSTAGQAVHNLSSPQPMQAPTNPLNKPSSIALSYDSSPAEPQTVLRERSSNLHEQTGGWLSSNTYNQSEAGETAAGAKWKGEAARGRYAGAMTEEDTLAEQENRIPRERTRFQPLTARELRRQALEWDESFVKETGRNVRTGPAQSAKQVDQSKGLDAMREAVAALDLNAGCDKVGSSEERATEGPTFGWERSPLATVRLTAQAGVQGDVGVMKVAWDWALAVLRTLGDGALKGADGLDRETICALTDVCAYALRVPLQQRLRIYRSLISAGLLAAVAAALTADDAKLWEAATCMLTWTLVRDPPSLRAHLPAVRRLLHRFPIVEATLAVGEGRLQTRLAKLMHGLLSLTNTVNTAWLDPLLDDVIQQVVALIAADVSAASGGAFDEQSDEAEMRKLKYACNMLTNCVRHYGASLGPILLRHRAPEAIACLVACRPQDFAAAGARFLRMCLERRDPGYVPRLVRGDLFAPVLAAYPANAGAGNPIAVEVLALVNFVVEENITDVVRYLWEQFGHFYYMVRHVPTFSKLRIKYEEIMTTY</sequence>
<dbReference type="GO" id="GO:0072542">
    <property type="term" value="F:protein phosphatase activator activity"/>
    <property type="evidence" value="ECO:0000318"/>
    <property type="project" value="GO_Central"/>
</dbReference>
<evidence type="ECO:0000313" key="6">
    <source>
        <dbReference type="Proteomes" id="UP000054558"/>
    </source>
</evidence>
<feature type="region of interest" description="Disordered" evidence="3">
    <location>
        <begin position="103"/>
        <end position="158"/>
    </location>
</feature>
<evidence type="ECO:0000256" key="3">
    <source>
        <dbReference type="SAM" id="MobiDB-lite"/>
    </source>
</evidence>
<dbReference type="Proteomes" id="UP000054558">
    <property type="component" value="Unassembled WGS sequence"/>
</dbReference>
<dbReference type="GO" id="GO:0030289">
    <property type="term" value="C:protein phosphatase 4 complex"/>
    <property type="evidence" value="ECO:0000318"/>
    <property type="project" value="GO_Central"/>
</dbReference>
<feature type="domain" description="Serine/threonine-protein phosphatase 4 regulatory subunit 3-like central" evidence="4">
    <location>
        <begin position="333"/>
        <end position="627"/>
    </location>
</feature>
<gene>
    <name evidence="5" type="ORF">KFL_002770060</name>
</gene>
<evidence type="ECO:0000259" key="4">
    <source>
        <dbReference type="Pfam" id="PF04802"/>
    </source>
</evidence>
<evidence type="ECO:0000256" key="1">
    <source>
        <dbReference type="ARBA" id="ARBA00004123"/>
    </source>
</evidence>
<keyword evidence="2" id="KW-0539">Nucleus</keyword>
<dbReference type="InterPro" id="IPR051137">
    <property type="entry name" value="PP4R3-like"/>
</dbReference>
<organism evidence="5 6">
    <name type="scientific">Klebsormidium nitens</name>
    <name type="common">Green alga</name>
    <name type="synonym">Ulothrix nitens</name>
    <dbReference type="NCBI Taxonomy" id="105231"/>
    <lineage>
        <taxon>Eukaryota</taxon>
        <taxon>Viridiplantae</taxon>
        <taxon>Streptophyta</taxon>
        <taxon>Klebsormidiophyceae</taxon>
        <taxon>Klebsormidiales</taxon>
        <taxon>Klebsormidiaceae</taxon>
        <taxon>Klebsormidium</taxon>
    </lineage>
</organism>
<feature type="compositionally biased region" description="Polar residues" evidence="3">
    <location>
        <begin position="103"/>
        <end position="133"/>
    </location>
</feature>
<evidence type="ECO:0000256" key="2">
    <source>
        <dbReference type="ARBA" id="ARBA00023242"/>
    </source>
</evidence>
<accession>A0A1Y1I9X4</accession>
<evidence type="ECO:0000313" key="5">
    <source>
        <dbReference type="EMBL" id="GAQ86229.1"/>
    </source>
</evidence>
<feature type="compositionally biased region" description="Polar residues" evidence="3">
    <location>
        <begin position="145"/>
        <end position="158"/>
    </location>
</feature>
<dbReference type="GO" id="GO:0005654">
    <property type="term" value="C:nucleoplasm"/>
    <property type="evidence" value="ECO:0000318"/>
    <property type="project" value="GO_Central"/>
</dbReference>
<dbReference type="PANTHER" id="PTHR23318">
    <property type="entry name" value="ATP SYNTHASE GAMMA-RELATED"/>
    <property type="match status" value="1"/>
</dbReference>
<dbReference type="STRING" id="105231.A0A1Y1I9X4"/>
<dbReference type="EMBL" id="DF237226">
    <property type="protein sequence ID" value="GAQ86229.1"/>
    <property type="molecule type" value="Genomic_DNA"/>
</dbReference>
<dbReference type="AlphaFoldDB" id="A0A1Y1I9X4"/>
<proteinExistence type="predicted"/>